<keyword evidence="1" id="KW-0547">Nucleotide-binding</keyword>
<evidence type="ECO:0000313" key="2">
    <source>
        <dbReference type="EMBL" id="XFO73830.1"/>
    </source>
</evidence>
<evidence type="ECO:0000256" key="1">
    <source>
        <dbReference type="PROSITE-ProRule" id="PRU10141"/>
    </source>
</evidence>
<protein>
    <recommendedName>
        <fullName evidence="4">Protein kinase domain-containing protein</fullName>
    </recommendedName>
</protein>
<sequence length="112" mass="13023">MKKFGKYLNNLPKNEWHDCFLSRRISHIENLGEKLKGLEPLFGTYHLNGVLGRGGFSIVYKLFHKYDKNSISVAKAIVIPDETGLRELYIAMKNDEEVEQYSKIVKKYNTEI</sequence>
<reference evidence="2" key="1">
    <citation type="submission" date="2024-05" db="EMBL/GenBank/DDBJ databases">
        <title>Isolation and characterization of Sporomusa carbonis sp. nov., a carboxydotrophic hydrogenogen in the genus of Sporomusa isolated from a charcoal burning pile.</title>
        <authorList>
            <person name="Boeer T."/>
            <person name="Rosenbaum F."/>
            <person name="Eysell L."/>
            <person name="Mueller V."/>
            <person name="Daniel R."/>
            <person name="Poehlein A."/>
        </authorList>
    </citation>
    <scope>NUCLEOTIDE SEQUENCE [LARGE SCALE GENOMIC DNA]</scope>
    <source>
        <strain evidence="2">DSM 3132</strain>
    </source>
</reference>
<dbReference type="PROSITE" id="PS00107">
    <property type="entry name" value="PROTEIN_KINASE_ATP"/>
    <property type="match status" value="1"/>
</dbReference>
<dbReference type="InterPro" id="IPR017441">
    <property type="entry name" value="Protein_kinase_ATP_BS"/>
</dbReference>
<dbReference type="SUPFAM" id="SSF56112">
    <property type="entry name" value="Protein kinase-like (PK-like)"/>
    <property type="match status" value="1"/>
</dbReference>
<dbReference type="Proteomes" id="UP000216052">
    <property type="component" value="Chromosome"/>
</dbReference>
<feature type="binding site" evidence="1">
    <location>
        <position position="75"/>
    </location>
    <ligand>
        <name>ATP</name>
        <dbReference type="ChEBI" id="CHEBI:30616"/>
    </ligand>
</feature>
<proteinExistence type="predicted"/>
<gene>
    <name evidence="2" type="ORF">SPACI_039370</name>
</gene>
<evidence type="ECO:0008006" key="4">
    <source>
        <dbReference type="Google" id="ProtNLM"/>
    </source>
</evidence>
<name>A0ABZ3J6N3_SPOA4</name>
<dbReference type="RefSeq" id="WP_093794142.1">
    <property type="nucleotide sequence ID" value="NZ_CP155571.1"/>
</dbReference>
<dbReference type="EMBL" id="CP155571">
    <property type="protein sequence ID" value="XFO73830.1"/>
    <property type="molecule type" value="Genomic_DNA"/>
</dbReference>
<dbReference type="InterPro" id="IPR011009">
    <property type="entry name" value="Kinase-like_dom_sf"/>
</dbReference>
<accession>A0ABZ3J6N3</accession>
<organism evidence="2 3">
    <name type="scientific">Sporomusa acidovorans (strain ATCC 49682 / DSM 3132 / Mol)</name>
    <dbReference type="NCBI Taxonomy" id="1123286"/>
    <lineage>
        <taxon>Bacteria</taxon>
        <taxon>Bacillati</taxon>
        <taxon>Bacillota</taxon>
        <taxon>Negativicutes</taxon>
        <taxon>Selenomonadales</taxon>
        <taxon>Sporomusaceae</taxon>
        <taxon>Sporomusa</taxon>
    </lineage>
</organism>
<evidence type="ECO:0000313" key="3">
    <source>
        <dbReference type="Proteomes" id="UP000216052"/>
    </source>
</evidence>
<keyword evidence="3" id="KW-1185">Reference proteome</keyword>
<keyword evidence="1" id="KW-0067">ATP-binding</keyword>